<dbReference type="AlphaFoldDB" id="A0A2K1NYU2"/>
<proteinExistence type="predicted"/>
<protein>
    <submittedName>
        <fullName evidence="1">Uncharacterized protein</fullName>
    </submittedName>
</protein>
<organism evidence="1 2">
    <name type="scientific">Petrotoga olearia DSM 13574</name>
    <dbReference type="NCBI Taxonomy" id="1122955"/>
    <lineage>
        <taxon>Bacteria</taxon>
        <taxon>Thermotogati</taxon>
        <taxon>Thermotogota</taxon>
        <taxon>Thermotogae</taxon>
        <taxon>Petrotogales</taxon>
        <taxon>Petrotogaceae</taxon>
        <taxon>Petrotoga</taxon>
    </lineage>
</organism>
<sequence>MSLHQKIFFKKIGVLSPQTRFLPFGLLKIHLSTVKLRKKFRKFIKKQEVDKFNFPKLK</sequence>
<name>A0A2K1NYU2_9BACT</name>
<dbReference type="EMBL" id="AZRL01000020">
    <property type="protein sequence ID" value="PNR95680.1"/>
    <property type="molecule type" value="Genomic_DNA"/>
</dbReference>
<dbReference type="Proteomes" id="UP000236434">
    <property type="component" value="Unassembled WGS sequence"/>
</dbReference>
<reference evidence="1 2" key="1">
    <citation type="submission" date="2013-12" db="EMBL/GenBank/DDBJ databases">
        <title>Comparative genomics of Petrotoga isolates.</title>
        <authorList>
            <person name="Nesbo C.L."/>
            <person name="Charchuk R."/>
            <person name="Chow K."/>
        </authorList>
    </citation>
    <scope>NUCLEOTIDE SEQUENCE [LARGE SCALE GENOMIC DNA]</scope>
    <source>
        <strain evidence="1 2">DSM 13574</strain>
    </source>
</reference>
<gene>
    <name evidence="1" type="ORF">X929_07265</name>
</gene>
<evidence type="ECO:0000313" key="2">
    <source>
        <dbReference type="Proteomes" id="UP000236434"/>
    </source>
</evidence>
<evidence type="ECO:0000313" key="1">
    <source>
        <dbReference type="EMBL" id="PNR95680.1"/>
    </source>
</evidence>
<accession>A0A2K1NYU2</accession>
<comment type="caution">
    <text evidence="1">The sequence shown here is derived from an EMBL/GenBank/DDBJ whole genome shotgun (WGS) entry which is preliminary data.</text>
</comment>